<accession>A0A0R3QBE9</accession>
<organism evidence="13">
    <name type="scientific">Brugia timori</name>
    <dbReference type="NCBI Taxonomy" id="42155"/>
    <lineage>
        <taxon>Eukaryota</taxon>
        <taxon>Metazoa</taxon>
        <taxon>Ecdysozoa</taxon>
        <taxon>Nematoda</taxon>
        <taxon>Chromadorea</taxon>
        <taxon>Rhabditida</taxon>
        <taxon>Spirurina</taxon>
        <taxon>Spiruromorpha</taxon>
        <taxon>Filarioidea</taxon>
        <taxon>Onchocercidae</taxon>
        <taxon>Brugia</taxon>
    </lineage>
</organism>
<evidence type="ECO:0000313" key="11">
    <source>
        <dbReference type="EMBL" id="VDO13767.1"/>
    </source>
</evidence>
<evidence type="ECO:0000256" key="1">
    <source>
        <dbReference type="ARBA" id="ARBA00005171"/>
    </source>
</evidence>
<evidence type="ECO:0000256" key="9">
    <source>
        <dbReference type="ARBA" id="ARBA00047781"/>
    </source>
</evidence>
<dbReference type="AlphaFoldDB" id="A0A0R3QBE9"/>
<evidence type="ECO:0000256" key="2">
    <source>
        <dbReference type="ARBA" id="ARBA00007533"/>
    </source>
</evidence>
<keyword evidence="5" id="KW-0547">Nucleotide-binding</keyword>
<evidence type="ECO:0000256" key="4">
    <source>
        <dbReference type="ARBA" id="ARBA00022598"/>
    </source>
</evidence>
<evidence type="ECO:0000256" key="3">
    <source>
        <dbReference type="ARBA" id="ARBA00012291"/>
    </source>
</evidence>
<dbReference type="GO" id="GO:0042802">
    <property type="term" value="F:identical protein binding"/>
    <property type="evidence" value="ECO:0007669"/>
    <property type="project" value="TreeGrafter"/>
</dbReference>
<dbReference type="EC" id="6.3.4.2" evidence="3"/>
<name>A0A0R3QBE9_9BILA</name>
<dbReference type="GO" id="GO:0044210">
    <property type="term" value="P:'de novo' CTP biosynthetic process"/>
    <property type="evidence" value="ECO:0007669"/>
    <property type="project" value="UniProtKB-UniPathway"/>
</dbReference>
<keyword evidence="7" id="KW-0315">Glutamine amidotransferase</keyword>
<dbReference type="SUPFAM" id="SSF52317">
    <property type="entry name" value="Class I glutamine amidotransferase-like"/>
    <property type="match status" value="1"/>
</dbReference>
<sequence length="94" mass="10250">MNDSSHTTNYKRAWETIKQCQGIVVPGGFGGRGVEGKIAVCKYARENNIPFLGICLGMQCAVIEFARNVCGIKGANSTEFDMTVVGEQQVDDKF</sequence>
<comment type="similarity">
    <text evidence="2">Belongs to the CTP synthase family.</text>
</comment>
<dbReference type="WBParaSite" id="BTMF_0000367401-mRNA-1">
    <property type="protein sequence ID" value="BTMF_0000367401-mRNA-1"/>
    <property type="gene ID" value="BTMF_0000367401"/>
</dbReference>
<dbReference type="GO" id="GO:0019856">
    <property type="term" value="P:pyrimidine nucleobase biosynthetic process"/>
    <property type="evidence" value="ECO:0007669"/>
    <property type="project" value="TreeGrafter"/>
</dbReference>
<dbReference type="PROSITE" id="PS51273">
    <property type="entry name" value="GATASE_TYPE_1"/>
    <property type="match status" value="1"/>
</dbReference>
<evidence type="ECO:0000256" key="7">
    <source>
        <dbReference type="ARBA" id="ARBA00022962"/>
    </source>
</evidence>
<keyword evidence="8" id="KW-0665">Pyrimidine biosynthesis</keyword>
<comment type="pathway">
    <text evidence="1">Pyrimidine metabolism; CTP biosynthesis via de novo pathway; CTP from UDP: step 2/2.</text>
</comment>
<dbReference type="InterPro" id="IPR004468">
    <property type="entry name" value="CTP_synthase"/>
</dbReference>
<dbReference type="InterPro" id="IPR029062">
    <property type="entry name" value="Class_I_gatase-like"/>
</dbReference>
<keyword evidence="6" id="KW-0067">ATP-binding</keyword>
<comment type="catalytic activity">
    <reaction evidence="9">
        <text>UTP + L-glutamine + ATP + H2O = CTP + L-glutamate + ADP + phosphate + 2 H(+)</text>
        <dbReference type="Rhea" id="RHEA:26426"/>
        <dbReference type="ChEBI" id="CHEBI:15377"/>
        <dbReference type="ChEBI" id="CHEBI:15378"/>
        <dbReference type="ChEBI" id="CHEBI:29985"/>
        <dbReference type="ChEBI" id="CHEBI:30616"/>
        <dbReference type="ChEBI" id="CHEBI:37563"/>
        <dbReference type="ChEBI" id="CHEBI:43474"/>
        <dbReference type="ChEBI" id="CHEBI:46398"/>
        <dbReference type="ChEBI" id="CHEBI:58359"/>
        <dbReference type="ChEBI" id="CHEBI:456216"/>
        <dbReference type="EC" id="6.3.4.2"/>
    </reaction>
</comment>
<reference evidence="13" key="1">
    <citation type="submission" date="2017-02" db="UniProtKB">
        <authorList>
            <consortium name="WormBaseParasite"/>
        </authorList>
    </citation>
    <scope>IDENTIFICATION</scope>
</reference>
<evidence type="ECO:0000256" key="5">
    <source>
        <dbReference type="ARBA" id="ARBA00022741"/>
    </source>
</evidence>
<keyword evidence="4" id="KW-0436">Ligase</keyword>
<dbReference type="GO" id="GO:0003883">
    <property type="term" value="F:CTP synthase activity"/>
    <property type="evidence" value="ECO:0007669"/>
    <property type="project" value="UniProtKB-EC"/>
</dbReference>
<evidence type="ECO:0000313" key="13">
    <source>
        <dbReference type="WBParaSite" id="BTMF_0000367401-mRNA-1"/>
    </source>
</evidence>
<dbReference type="PANTHER" id="PTHR11550">
    <property type="entry name" value="CTP SYNTHASE"/>
    <property type="match status" value="1"/>
</dbReference>
<protein>
    <recommendedName>
        <fullName evidence="3">CTP synthase (glutamine hydrolyzing)</fullName>
        <ecNumber evidence="3">6.3.4.2</ecNumber>
    </recommendedName>
</protein>
<evidence type="ECO:0000259" key="10">
    <source>
        <dbReference type="Pfam" id="PF00117"/>
    </source>
</evidence>
<feature type="domain" description="Glutamine amidotransferase" evidence="10">
    <location>
        <begin position="11"/>
        <end position="76"/>
    </location>
</feature>
<evidence type="ECO:0000256" key="8">
    <source>
        <dbReference type="ARBA" id="ARBA00022975"/>
    </source>
</evidence>
<dbReference type="Pfam" id="PF00117">
    <property type="entry name" value="GATase"/>
    <property type="match status" value="1"/>
</dbReference>
<dbReference type="STRING" id="42155.A0A0R3QBE9"/>
<evidence type="ECO:0000313" key="12">
    <source>
        <dbReference type="Proteomes" id="UP000280834"/>
    </source>
</evidence>
<dbReference type="GO" id="GO:0005524">
    <property type="term" value="F:ATP binding"/>
    <property type="evidence" value="ECO:0007669"/>
    <property type="project" value="UniProtKB-KW"/>
</dbReference>
<evidence type="ECO:0000256" key="6">
    <source>
        <dbReference type="ARBA" id="ARBA00022840"/>
    </source>
</evidence>
<dbReference type="PANTHER" id="PTHR11550:SF0">
    <property type="entry name" value="CTP SYNTHASE-RELATED"/>
    <property type="match status" value="1"/>
</dbReference>
<proteinExistence type="inferred from homology"/>
<keyword evidence="12" id="KW-1185">Reference proteome</keyword>
<dbReference type="Gene3D" id="3.40.50.880">
    <property type="match status" value="1"/>
</dbReference>
<reference evidence="11 12" key="2">
    <citation type="submission" date="2018-11" db="EMBL/GenBank/DDBJ databases">
        <authorList>
            <consortium name="Pathogen Informatics"/>
        </authorList>
    </citation>
    <scope>NUCLEOTIDE SEQUENCE [LARGE SCALE GENOMIC DNA]</scope>
</reference>
<gene>
    <name evidence="11" type="ORF">BTMF_LOCUS2981</name>
</gene>
<dbReference type="InterPro" id="IPR017926">
    <property type="entry name" value="GATASE"/>
</dbReference>
<dbReference type="EMBL" id="UZAG01002597">
    <property type="protein sequence ID" value="VDO13767.1"/>
    <property type="molecule type" value="Genomic_DNA"/>
</dbReference>
<dbReference type="Proteomes" id="UP000280834">
    <property type="component" value="Unassembled WGS sequence"/>
</dbReference>
<dbReference type="UniPathway" id="UPA00159">
    <property type="reaction ID" value="UER00277"/>
</dbReference>